<organism evidence="2 3">
    <name type="scientific">Paenibacillus agaridevorans</name>
    <dbReference type="NCBI Taxonomy" id="171404"/>
    <lineage>
        <taxon>Bacteria</taxon>
        <taxon>Bacillati</taxon>
        <taxon>Bacillota</taxon>
        <taxon>Bacilli</taxon>
        <taxon>Bacillales</taxon>
        <taxon>Paenibacillaceae</taxon>
        <taxon>Paenibacillus</taxon>
    </lineage>
</organism>
<accession>A0A2R5EQT2</accession>
<feature type="transmembrane region" description="Helical" evidence="1">
    <location>
        <begin position="304"/>
        <end position="322"/>
    </location>
</feature>
<feature type="transmembrane region" description="Helical" evidence="1">
    <location>
        <begin position="254"/>
        <end position="273"/>
    </location>
</feature>
<keyword evidence="3" id="KW-1185">Reference proteome</keyword>
<feature type="transmembrane region" description="Helical" evidence="1">
    <location>
        <begin position="12"/>
        <end position="29"/>
    </location>
</feature>
<dbReference type="RefSeq" id="WP_108991495.1">
    <property type="nucleotide sequence ID" value="NZ_BDQX01000036.1"/>
</dbReference>
<dbReference type="EMBL" id="BDQX01000036">
    <property type="protein sequence ID" value="GBG06123.1"/>
    <property type="molecule type" value="Genomic_DNA"/>
</dbReference>
<feature type="transmembrane region" description="Helical" evidence="1">
    <location>
        <begin position="280"/>
        <end position="298"/>
    </location>
</feature>
<feature type="transmembrane region" description="Helical" evidence="1">
    <location>
        <begin position="41"/>
        <end position="58"/>
    </location>
</feature>
<keyword evidence="1" id="KW-1133">Transmembrane helix</keyword>
<feature type="transmembrane region" description="Helical" evidence="1">
    <location>
        <begin position="432"/>
        <end position="453"/>
    </location>
</feature>
<comment type="caution">
    <text evidence="2">The sequence shown here is derived from an EMBL/GenBank/DDBJ whole genome shotgun (WGS) entry which is preliminary data.</text>
</comment>
<feature type="transmembrane region" description="Helical" evidence="1">
    <location>
        <begin position="329"/>
        <end position="349"/>
    </location>
</feature>
<gene>
    <name evidence="2" type="ORF">PAT3040_00627</name>
</gene>
<feature type="transmembrane region" description="Helical" evidence="1">
    <location>
        <begin position="200"/>
        <end position="218"/>
    </location>
</feature>
<keyword evidence="1" id="KW-0812">Transmembrane</keyword>
<dbReference type="AlphaFoldDB" id="A0A2R5EQT2"/>
<dbReference type="PANTHER" id="PTHR38434:SF1">
    <property type="entry name" value="BLL2549 PROTEIN"/>
    <property type="match status" value="1"/>
</dbReference>
<feature type="transmembrane region" description="Helical" evidence="1">
    <location>
        <begin position="70"/>
        <end position="90"/>
    </location>
</feature>
<sequence length="567" mass="63169">MKDTIKNHWTSLLGALFVITAFITMFQFSIDKGWITNAMKIGIGIAAGIAFALGGGRIAQKPKWELTGQILLGIGACILYATFSFGGIYYDMWEPTLVLLGMTAVTAGMLAYAHKFNSRMLTNIALAGGLLAPMLLRPDWDSVLTLFLYLLVLNIALFYLSITKGWMELRIIAFGGTWLLYTIYFIHFSPSTEGLWNMPIRYAICAYLFYTFALLAATWTSKLSFDSVDLYLNAINGLLFGVWALFIWQGDVPYGYVIAGMGVIYAAGGFVLYRLSRSWSVPAVSFVLAGVLLMLMSLNNLGEGTLFNVMMWTGFVALLTGVGHIKRWFPAVLIAAIVWFYLGAYWYVVTWTTPRGEWFGVYIPFLNWGAMAWIALAALGFYYSRQLRLPGAGELMNRATSRLFALLAHLIVGGLMTRQIENIFTEYFQSGYGVYMDLTLSVVWGIYALLLILWGNYYKERTFRWFGSIVLVLVAFKAIFVDLSGQEPLYKAIALLALGAISFAITWVNSKWRGGEAEKRARDEGPNEEPVSGETIFVADYAVQNIQADRKHEAGGGDAGSPSDERD</sequence>
<reference evidence="2 3" key="1">
    <citation type="submission" date="2017-08" db="EMBL/GenBank/DDBJ databases">
        <title>Substantial Increase in Enzyme Production by Combined Drug-Resistance Mutations in Paenibacillus agaridevorans.</title>
        <authorList>
            <person name="Tanaka Y."/>
            <person name="Funane K."/>
            <person name="Hosaka T."/>
            <person name="Shiwa Y."/>
            <person name="Fujita N."/>
            <person name="Miyazaki T."/>
            <person name="Yoshikawa H."/>
            <person name="Murakami K."/>
            <person name="Kasahara K."/>
            <person name="Inaoka T."/>
            <person name="Hiraga Y."/>
            <person name="Ochi K."/>
        </authorList>
    </citation>
    <scope>NUCLEOTIDE SEQUENCE [LARGE SCALE GENOMIC DNA]</scope>
    <source>
        <strain evidence="2 3">T-3040</strain>
    </source>
</reference>
<proteinExistence type="predicted"/>
<feature type="transmembrane region" description="Helical" evidence="1">
    <location>
        <begin position="230"/>
        <end position="248"/>
    </location>
</feature>
<dbReference type="InterPro" id="IPR019286">
    <property type="entry name" value="DUF2339_TM"/>
</dbReference>
<dbReference type="Pfam" id="PF10101">
    <property type="entry name" value="DUF2339"/>
    <property type="match status" value="2"/>
</dbReference>
<feature type="transmembrane region" description="Helical" evidence="1">
    <location>
        <begin position="169"/>
        <end position="188"/>
    </location>
</feature>
<dbReference type="PANTHER" id="PTHR38434">
    <property type="entry name" value="BLL2549 PROTEIN"/>
    <property type="match status" value="1"/>
</dbReference>
<feature type="transmembrane region" description="Helical" evidence="1">
    <location>
        <begin position="403"/>
        <end position="420"/>
    </location>
</feature>
<feature type="transmembrane region" description="Helical" evidence="1">
    <location>
        <begin position="489"/>
        <end position="510"/>
    </location>
</feature>
<feature type="transmembrane region" description="Helical" evidence="1">
    <location>
        <begin position="96"/>
        <end position="113"/>
    </location>
</feature>
<feature type="transmembrane region" description="Helical" evidence="1">
    <location>
        <begin position="120"/>
        <end position="136"/>
    </location>
</feature>
<dbReference type="Proteomes" id="UP000245202">
    <property type="component" value="Unassembled WGS sequence"/>
</dbReference>
<evidence type="ECO:0000313" key="2">
    <source>
        <dbReference type="EMBL" id="GBG06123.1"/>
    </source>
</evidence>
<name>A0A2R5EQT2_9BACL</name>
<evidence type="ECO:0000313" key="3">
    <source>
        <dbReference type="Proteomes" id="UP000245202"/>
    </source>
</evidence>
<evidence type="ECO:0008006" key="4">
    <source>
        <dbReference type="Google" id="ProtNLM"/>
    </source>
</evidence>
<keyword evidence="1" id="KW-0472">Membrane</keyword>
<feature type="transmembrane region" description="Helical" evidence="1">
    <location>
        <begin position="361"/>
        <end position="383"/>
    </location>
</feature>
<feature type="transmembrane region" description="Helical" evidence="1">
    <location>
        <begin position="142"/>
        <end position="162"/>
    </location>
</feature>
<evidence type="ECO:0000256" key="1">
    <source>
        <dbReference type="SAM" id="Phobius"/>
    </source>
</evidence>
<feature type="transmembrane region" description="Helical" evidence="1">
    <location>
        <begin position="465"/>
        <end position="483"/>
    </location>
</feature>
<protein>
    <recommendedName>
        <fullName evidence="4">DUF2339 domain-containing protein</fullName>
    </recommendedName>
</protein>